<keyword evidence="2 3" id="KW-0371">Homeobox</keyword>
<sequence length="102" mass="12156">MSITAQQNAFFEAYFAMKPAPCIKDIVALRALTGIRVNDISIWFRRRQLLERQQRHMREQRTSESELEEQSMEQLQREHEALWARIAESHRAIVNRMGIEEQ</sequence>
<proteinExistence type="predicted"/>
<keyword evidence="2 3" id="KW-0539">Nucleus</keyword>
<evidence type="ECO:0000256" key="3">
    <source>
        <dbReference type="RuleBase" id="RU000682"/>
    </source>
</evidence>
<dbReference type="HOGENOM" id="CLU_2280049_0_0_1"/>
<dbReference type="SUPFAM" id="SSF46689">
    <property type="entry name" value="Homeodomain-like"/>
    <property type="match status" value="1"/>
</dbReference>
<dbReference type="OMA" id="HMREQRT"/>
<dbReference type="CTD" id="9804164"/>
<gene>
    <name evidence="4" type="ORF">CRE_06600</name>
</gene>
<dbReference type="GO" id="GO:0003677">
    <property type="term" value="F:DNA binding"/>
    <property type="evidence" value="ECO:0007669"/>
    <property type="project" value="UniProtKB-UniRule"/>
</dbReference>
<name>E3M1Q7_CAERE</name>
<dbReference type="GO" id="GO:0005634">
    <property type="term" value="C:nucleus"/>
    <property type="evidence" value="ECO:0007669"/>
    <property type="project" value="UniProtKB-SubCell"/>
</dbReference>
<protein>
    <submittedName>
        <fullName evidence="4">Uncharacterized protein</fullName>
    </submittedName>
</protein>
<dbReference type="GeneID" id="9804164"/>
<dbReference type="Pfam" id="PF00046">
    <property type="entry name" value="Homeodomain"/>
    <property type="match status" value="1"/>
</dbReference>
<dbReference type="Proteomes" id="UP000008281">
    <property type="component" value="Unassembled WGS sequence"/>
</dbReference>
<dbReference type="RefSeq" id="XP_003110053.2">
    <property type="nucleotide sequence ID" value="XM_003110005.2"/>
</dbReference>
<accession>E3M1Q7</accession>
<reference evidence="4" key="1">
    <citation type="submission" date="2007-07" db="EMBL/GenBank/DDBJ databases">
        <title>PCAP assembly of the Caenorhabditis remanei genome.</title>
        <authorList>
            <consortium name="The Caenorhabditis remanei Sequencing Consortium"/>
            <person name="Wilson R.K."/>
        </authorList>
    </citation>
    <scope>NUCLEOTIDE SEQUENCE [LARGE SCALE GENOMIC DNA]</scope>
    <source>
        <strain evidence="4">PB4641</strain>
    </source>
</reference>
<keyword evidence="5" id="KW-1185">Reference proteome</keyword>
<dbReference type="AlphaFoldDB" id="E3M1Q7"/>
<dbReference type="Gene3D" id="1.10.10.60">
    <property type="entry name" value="Homeodomain-like"/>
    <property type="match status" value="1"/>
</dbReference>
<dbReference type="PROSITE" id="PS50071">
    <property type="entry name" value="HOMEOBOX_2"/>
    <property type="match status" value="1"/>
</dbReference>
<comment type="subcellular location">
    <subcellularLocation>
        <location evidence="1 2 3">Nucleus</location>
    </subcellularLocation>
</comment>
<keyword evidence="2 3" id="KW-0238">DNA-binding</keyword>
<organism evidence="5">
    <name type="scientific">Caenorhabditis remanei</name>
    <name type="common">Caenorhabditis vulgaris</name>
    <dbReference type="NCBI Taxonomy" id="31234"/>
    <lineage>
        <taxon>Eukaryota</taxon>
        <taxon>Metazoa</taxon>
        <taxon>Ecdysozoa</taxon>
        <taxon>Nematoda</taxon>
        <taxon>Chromadorea</taxon>
        <taxon>Rhabditida</taxon>
        <taxon>Rhabditina</taxon>
        <taxon>Rhabditomorpha</taxon>
        <taxon>Rhabditoidea</taxon>
        <taxon>Rhabditidae</taxon>
        <taxon>Peloderinae</taxon>
        <taxon>Caenorhabditis</taxon>
    </lineage>
</organism>
<dbReference type="EMBL" id="DS268421">
    <property type="protein sequence ID" value="EFO88842.1"/>
    <property type="molecule type" value="Genomic_DNA"/>
</dbReference>
<evidence type="ECO:0000313" key="5">
    <source>
        <dbReference type="Proteomes" id="UP000008281"/>
    </source>
</evidence>
<evidence type="ECO:0000313" key="4">
    <source>
        <dbReference type="EMBL" id="EFO88842.1"/>
    </source>
</evidence>
<evidence type="ECO:0000256" key="2">
    <source>
        <dbReference type="PROSITE-ProRule" id="PRU00108"/>
    </source>
</evidence>
<dbReference type="InterPro" id="IPR009057">
    <property type="entry name" value="Homeodomain-like_sf"/>
</dbReference>
<dbReference type="KEGG" id="crq:GCK72_006905"/>
<dbReference type="InterPro" id="IPR001356">
    <property type="entry name" value="HD"/>
</dbReference>
<feature type="DNA-binding region" description="Homeobox" evidence="2">
    <location>
        <begin position="3"/>
        <end position="55"/>
    </location>
</feature>
<evidence type="ECO:0000256" key="1">
    <source>
        <dbReference type="ARBA" id="ARBA00004123"/>
    </source>
</evidence>